<feature type="transmembrane region" description="Helical" evidence="8">
    <location>
        <begin position="462"/>
        <end position="481"/>
    </location>
</feature>
<evidence type="ECO:0000256" key="3">
    <source>
        <dbReference type="ARBA" id="ARBA00022448"/>
    </source>
</evidence>
<evidence type="ECO:0000256" key="6">
    <source>
        <dbReference type="ARBA" id="ARBA00022989"/>
    </source>
</evidence>
<evidence type="ECO:0000256" key="5">
    <source>
        <dbReference type="ARBA" id="ARBA00022692"/>
    </source>
</evidence>
<feature type="transmembrane region" description="Helical" evidence="8">
    <location>
        <begin position="178"/>
        <end position="199"/>
    </location>
</feature>
<keyword evidence="11" id="KW-1185">Reference proteome</keyword>
<feature type="transmembrane region" description="Helical" evidence="8">
    <location>
        <begin position="148"/>
        <end position="166"/>
    </location>
</feature>
<dbReference type="PANTHER" id="PTHR23501">
    <property type="entry name" value="MAJOR FACILITATOR SUPERFAMILY"/>
    <property type="match status" value="1"/>
</dbReference>
<feature type="domain" description="Major facilitator superfamily (MFS) profile" evidence="9">
    <location>
        <begin position="25"/>
        <end position="485"/>
    </location>
</feature>
<dbReference type="NCBIfam" id="TIGR00711">
    <property type="entry name" value="efflux_EmrB"/>
    <property type="match status" value="1"/>
</dbReference>
<dbReference type="InterPro" id="IPR036259">
    <property type="entry name" value="MFS_trans_sf"/>
</dbReference>
<feature type="transmembrane region" description="Helical" evidence="8">
    <location>
        <begin position="211"/>
        <end position="231"/>
    </location>
</feature>
<reference evidence="10" key="1">
    <citation type="submission" date="2023-03" db="EMBL/GenBank/DDBJ databases">
        <title>Actinorhabdospora filicis NBRC 111898.</title>
        <authorList>
            <person name="Ichikawa N."/>
            <person name="Sato H."/>
            <person name="Tonouchi N."/>
        </authorList>
    </citation>
    <scope>NUCLEOTIDE SEQUENCE</scope>
    <source>
        <strain evidence="10">NBRC 111898</strain>
    </source>
</reference>
<evidence type="ECO:0000313" key="11">
    <source>
        <dbReference type="Proteomes" id="UP001165079"/>
    </source>
</evidence>
<dbReference type="Gene3D" id="1.20.1250.20">
    <property type="entry name" value="MFS general substrate transporter like domains"/>
    <property type="match status" value="1"/>
</dbReference>
<feature type="transmembrane region" description="Helical" evidence="8">
    <location>
        <begin position="420"/>
        <end position="439"/>
    </location>
</feature>
<feature type="transmembrane region" description="Helical" evidence="8">
    <location>
        <begin position="353"/>
        <end position="370"/>
    </location>
</feature>
<dbReference type="SUPFAM" id="SSF103473">
    <property type="entry name" value="MFS general substrate transporter"/>
    <property type="match status" value="1"/>
</dbReference>
<evidence type="ECO:0000256" key="7">
    <source>
        <dbReference type="ARBA" id="ARBA00023136"/>
    </source>
</evidence>
<dbReference type="GO" id="GO:0022857">
    <property type="term" value="F:transmembrane transporter activity"/>
    <property type="evidence" value="ECO:0007669"/>
    <property type="project" value="InterPro"/>
</dbReference>
<dbReference type="PROSITE" id="PS50850">
    <property type="entry name" value="MFS"/>
    <property type="match status" value="1"/>
</dbReference>
<dbReference type="InterPro" id="IPR004638">
    <property type="entry name" value="EmrB-like"/>
</dbReference>
<feature type="transmembrane region" description="Helical" evidence="8">
    <location>
        <begin position="328"/>
        <end position="346"/>
    </location>
</feature>
<dbReference type="RefSeq" id="WP_285661227.1">
    <property type="nucleotide sequence ID" value="NZ_BSTX01000001.1"/>
</dbReference>
<name>A0A9W6W1L5_9ACTN</name>
<dbReference type="AlphaFoldDB" id="A0A9W6W1L5"/>
<gene>
    <name evidence="10" type="ORF">Afil01_08340</name>
</gene>
<evidence type="ECO:0000256" key="4">
    <source>
        <dbReference type="ARBA" id="ARBA00022475"/>
    </source>
</evidence>
<evidence type="ECO:0000313" key="10">
    <source>
        <dbReference type="EMBL" id="GLZ76027.1"/>
    </source>
</evidence>
<evidence type="ECO:0000256" key="2">
    <source>
        <dbReference type="ARBA" id="ARBA00007520"/>
    </source>
</evidence>
<dbReference type="EMBL" id="BSTX01000001">
    <property type="protein sequence ID" value="GLZ76027.1"/>
    <property type="molecule type" value="Genomic_DNA"/>
</dbReference>
<dbReference type="Gene3D" id="1.20.1720.10">
    <property type="entry name" value="Multidrug resistance protein D"/>
    <property type="match status" value="1"/>
</dbReference>
<evidence type="ECO:0000256" key="1">
    <source>
        <dbReference type="ARBA" id="ARBA00004651"/>
    </source>
</evidence>
<evidence type="ECO:0000259" key="9">
    <source>
        <dbReference type="PROSITE" id="PS50850"/>
    </source>
</evidence>
<comment type="subcellular location">
    <subcellularLocation>
        <location evidence="1">Cell membrane</location>
        <topology evidence="1">Multi-pass membrane protein</topology>
    </subcellularLocation>
</comment>
<feature type="transmembrane region" description="Helical" evidence="8">
    <location>
        <begin position="115"/>
        <end position="136"/>
    </location>
</feature>
<keyword evidence="7 8" id="KW-0472">Membrane</keyword>
<feature type="transmembrane region" description="Helical" evidence="8">
    <location>
        <begin position="251"/>
        <end position="268"/>
    </location>
</feature>
<keyword evidence="4" id="KW-1003">Cell membrane</keyword>
<proteinExistence type="inferred from homology"/>
<dbReference type="CDD" id="cd17502">
    <property type="entry name" value="MFS_Azr1_MDR_like"/>
    <property type="match status" value="1"/>
</dbReference>
<accession>A0A9W6W1L5</accession>
<evidence type="ECO:0000256" key="8">
    <source>
        <dbReference type="SAM" id="Phobius"/>
    </source>
</evidence>
<dbReference type="FunFam" id="1.20.1720.10:FF:000004">
    <property type="entry name" value="EmrB/QacA family drug resistance transporter"/>
    <property type="match status" value="1"/>
</dbReference>
<feature type="transmembrane region" description="Helical" evidence="8">
    <location>
        <begin position="59"/>
        <end position="78"/>
    </location>
</feature>
<dbReference type="Proteomes" id="UP001165079">
    <property type="component" value="Unassembled WGS sequence"/>
</dbReference>
<feature type="transmembrane region" description="Helical" evidence="8">
    <location>
        <begin position="90"/>
        <end position="109"/>
    </location>
</feature>
<sequence>MSTQTAPPPVPTALARPAVKGMGLLLVAVFGGMFLALLDSTIVGTALPRIVGELGGGSLYTWTVTAYLLSSTITVPIYGRLSDVFGRKNLLITGLGLFLLGSLLCAWSPDMGWLIAFRALQGLGAGALIPLSLALASDLIPPEKMGRMQGIMGVLMGTSMVGGPYLGGVLTDNVSWHWIFLINLPAGVLILAVMLWKLPKTTRDRSVKVRIDYAGIAVFALAISALLIGLTQKSASEGGTGELREWTDWQVAGPLGASVVLLALFVLIETKVAEPLIPLGLFKNRAYTTFNLASFFGAFGMMTAMVFLPRFFQDAHRVSATDSGLRVYPTMIGIVVGSMVASVVIARTRRFKALLAGSALLLLAGCVLFSQLSFTTPTWTTAIWMGLLGLGIGPMLSGLTIAIQGTVAPEHIGLATGKLSFFRQVGGSVALAVAGTLYIQDVRADAPVKGIAEAASGATGSLLAWVGGIGALIMLVALLAAPGGKLKLRGAPR</sequence>
<comment type="similarity">
    <text evidence="2">Belongs to the major facilitator superfamily. TCR/Tet family.</text>
</comment>
<feature type="transmembrane region" description="Helical" evidence="8">
    <location>
        <begin position="289"/>
        <end position="308"/>
    </location>
</feature>
<dbReference type="GO" id="GO:0005886">
    <property type="term" value="C:plasma membrane"/>
    <property type="evidence" value="ECO:0007669"/>
    <property type="project" value="UniProtKB-SubCell"/>
</dbReference>
<organism evidence="10 11">
    <name type="scientific">Actinorhabdospora filicis</name>
    <dbReference type="NCBI Taxonomy" id="1785913"/>
    <lineage>
        <taxon>Bacteria</taxon>
        <taxon>Bacillati</taxon>
        <taxon>Actinomycetota</taxon>
        <taxon>Actinomycetes</taxon>
        <taxon>Micromonosporales</taxon>
        <taxon>Micromonosporaceae</taxon>
        <taxon>Actinorhabdospora</taxon>
    </lineage>
</organism>
<keyword evidence="5 8" id="KW-0812">Transmembrane</keyword>
<keyword evidence="6 8" id="KW-1133">Transmembrane helix</keyword>
<dbReference type="PANTHER" id="PTHR23501:SF197">
    <property type="entry name" value="COMD"/>
    <property type="match status" value="1"/>
</dbReference>
<feature type="transmembrane region" description="Helical" evidence="8">
    <location>
        <begin position="382"/>
        <end position="408"/>
    </location>
</feature>
<protein>
    <recommendedName>
        <fullName evidence="9">Major facilitator superfamily (MFS) profile domain-containing protein</fullName>
    </recommendedName>
</protein>
<dbReference type="Pfam" id="PF07690">
    <property type="entry name" value="MFS_1"/>
    <property type="match status" value="1"/>
</dbReference>
<dbReference type="InterPro" id="IPR011701">
    <property type="entry name" value="MFS"/>
</dbReference>
<keyword evidence="3" id="KW-0813">Transport</keyword>
<dbReference type="InterPro" id="IPR020846">
    <property type="entry name" value="MFS_dom"/>
</dbReference>
<comment type="caution">
    <text evidence="10">The sequence shown here is derived from an EMBL/GenBank/DDBJ whole genome shotgun (WGS) entry which is preliminary data.</text>
</comment>
<feature type="transmembrane region" description="Helical" evidence="8">
    <location>
        <begin position="24"/>
        <end position="47"/>
    </location>
</feature>